<name>A0A921R929_SORBI</name>
<dbReference type="SUPFAM" id="SSF46785">
    <property type="entry name" value="Winged helix' DNA-binding domain"/>
    <property type="match status" value="1"/>
</dbReference>
<dbReference type="PROSITE" id="PS51683">
    <property type="entry name" value="SAM_OMT_II"/>
    <property type="match status" value="1"/>
</dbReference>
<dbReference type="InterPro" id="IPR001077">
    <property type="entry name" value="COMT_C"/>
</dbReference>
<dbReference type="Pfam" id="PF00891">
    <property type="entry name" value="Methyltransf_2"/>
    <property type="match status" value="2"/>
</dbReference>
<feature type="domain" description="O-methyltransferase C-terminal" evidence="5">
    <location>
        <begin position="183"/>
        <end position="293"/>
    </location>
</feature>
<dbReference type="PANTHER" id="PTHR11746">
    <property type="entry name" value="O-METHYLTRANSFERASE"/>
    <property type="match status" value="1"/>
</dbReference>
<dbReference type="EMBL" id="CM027683">
    <property type="protein sequence ID" value="KAG0535429.1"/>
    <property type="molecule type" value="Genomic_DNA"/>
</dbReference>
<dbReference type="GO" id="GO:0046983">
    <property type="term" value="F:protein dimerization activity"/>
    <property type="evidence" value="ECO:0007669"/>
    <property type="project" value="InterPro"/>
</dbReference>
<evidence type="ECO:0000256" key="3">
    <source>
        <dbReference type="ARBA" id="ARBA00022691"/>
    </source>
</evidence>
<evidence type="ECO:0000256" key="1">
    <source>
        <dbReference type="ARBA" id="ARBA00022603"/>
    </source>
</evidence>
<dbReference type="Gene3D" id="3.40.50.150">
    <property type="entry name" value="Vaccinia Virus protein VP39"/>
    <property type="match status" value="1"/>
</dbReference>
<evidence type="ECO:0000313" key="8">
    <source>
        <dbReference type="Proteomes" id="UP000807115"/>
    </source>
</evidence>
<protein>
    <recommendedName>
        <fullName evidence="9">O-methyltransferase domain-containing protein</fullName>
    </recommendedName>
</protein>
<keyword evidence="2" id="KW-0808">Transferase</keyword>
<feature type="domain" description="O-methyltransferase dimerisation" evidence="6">
    <location>
        <begin position="20"/>
        <end position="119"/>
    </location>
</feature>
<proteinExistence type="predicted"/>
<evidence type="ECO:0000259" key="5">
    <source>
        <dbReference type="Pfam" id="PF00891"/>
    </source>
</evidence>
<accession>A0A921R929</accession>
<organism evidence="7 8">
    <name type="scientific">Sorghum bicolor</name>
    <name type="common">Sorghum</name>
    <name type="synonym">Sorghum vulgare</name>
    <dbReference type="NCBI Taxonomy" id="4558"/>
    <lineage>
        <taxon>Eukaryota</taxon>
        <taxon>Viridiplantae</taxon>
        <taxon>Streptophyta</taxon>
        <taxon>Embryophyta</taxon>
        <taxon>Tracheophyta</taxon>
        <taxon>Spermatophyta</taxon>
        <taxon>Magnoliopsida</taxon>
        <taxon>Liliopsida</taxon>
        <taxon>Poales</taxon>
        <taxon>Poaceae</taxon>
        <taxon>PACMAD clade</taxon>
        <taxon>Panicoideae</taxon>
        <taxon>Andropogonodae</taxon>
        <taxon>Andropogoneae</taxon>
        <taxon>Sorghinae</taxon>
        <taxon>Sorghum</taxon>
    </lineage>
</organism>
<feature type="domain" description="O-methyltransferase C-terminal" evidence="5">
    <location>
        <begin position="346"/>
        <end position="433"/>
    </location>
</feature>
<keyword evidence="1" id="KW-0489">Methyltransferase</keyword>
<dbReference type="Proteomes" id="UP000807115">
    <property type="component" value="Chromosome 4"/>
</dbReference>
<comment type="caution">
    <text evidence="7">The sequence shown here is derived from an EMBL/GenBank/DDBJ whole genome shotgun (WGS) entry which is preliminary data.</text>
</comment>
<reference evidence="7" key="2">
    <citation type="submission" date="2020-10" db="EMBL/GenBank/DDBJ databases">
        <authorList>
            <person name="Cooper E.A."/>
            <person name="Brenton Z.W."/>
            <person name="Flinn B.S."/>
            <person name="Jenkins J."/>
            <person name="Shu S."/>
            <person name="Flowers D."/>
            <person name="Luo F."/>
            <person name="Wang Y."/>
            <person name="Xia P."/>
            <person name="Barry K."/>
            <person name="Daum C."/>
            <person name="Lipzen A."/>
            <person name="Yoshinaga Y."/>
            <person name="Schmutz J."/>
            <person name="Saski C."/>
            <person name="Vermerris W."/>
            <person name="Kresovich S."/>
        </authorList>
    </citation>
    <scope>NUCLEOTIDE SEQUENCE</scope>
</reference>
<feature type="region of interest" description="Disordered" evidence="4">
    <location>
        <begin position="301"/>
        <end position="324"/>
    </location>
</feature>
<dbReference type="Gene3D" id="1.10.10.10">
    <property type="entry name" value="Winged helix-like DNA-binding domain superfamily/Winged helix DNA-binding domain"/>
    <property type="match status" value="1"/>
</dbReference>
<gene>
    <name evidence="7" type="ORF">BDA96_04G365500</name>
</gene>
<evidence type="ECO:0000259" key="6">
    <source>
        <dbReference type="Pfam" id="PF08100"/>
    </source>
</evidence>
<dbReference type="InterPro" id="IPR016461">
    <property type="entry name" value="COMT-like"/>
</dbReference>
<evidence type="ECO:0000313" key="7">
    <source>
        <dbReference type="EMBL" id="KAG0535429.1"/>
    </source>
</evidence>
<dbReference type="GO" id="GO:0008171">
    <property type="term" value="F:O-methyltransferase activity"/>
    <property type="evidence" value="ECO:0007669"/>
    <property type="project" value="InterPro"/>
</dbReference>
<dbReference type="InterPro" id="IPR012967">
    <property type="entry name" value="COMT_dimerisation"/>
</dbReference>
<dbReference type="InterPro" id="IPR029063">
    <property type="entry name" value="SAM-dependent_MTases_sf"/>
</dbReference>
<evidence type="ECO:0000256" key="2">
    <source>
        <dbReference type="ARBA" id="ARBA00022679"/>
    </source>
</evidence>
<evidence type="ECO:0000256" key="4">
    <source>
        <dbReference type="SAM" id="MobiDB-lite"/>
    </source>
</evidence>
<evidence type="ECO:0008006" key="9">
    <source>
        <dbReference type="Google" id="ProtNLM"/>
    </source>
</evidence>
<dbReference type="Pfam" id="PF08100">
    <property type="entry name" value="Dimerisation"/>
    <property type="match status" value="1"/>
</dbReference>
<reference evidence="7" key="1">
    <citation type="journal article" date="2019" name="BMC Genomics">
        <title>A new reference genome for Sorghum bicolor reveals high levels of sequence similarity between sweet and grain genotypes: implications for the genetics of sugar metabolism.</title>
        <authorList>
            <person name="Cooper E.A."/>
            <person name="Brenton Z.W."/>
            <person name="Flinn B.S."/>
            <person name="Jenkins J."/>
            <person name="Shu S."/>
            <person name="Flowers D."/>
            <person name="Luo F."/>
            <person name="Wang Y."/>
            <person name="Xia P."/>
            <person name="Barry K."/>
            <person name="Daum C."/>
            <person name="Lipzen A."/>
            <person name="Yoshinaga Y."/>
            <person name="Schmutz J."/>
            <person name="Saski C."/>
            <person name="Vermerris W."/>
            <person name="Kresovich S."/>
        </authorList>
    </citation>
    <scope>NUCLEOTIDE SEQUENCE</scope>
</reference>
<dbReference type="GO" id="GO:0032259">
    <property type="term" value="P:methylation"/>
    <property type="evidence" value="ECO:0007669"/>
    <property type="project" value="UniProtKB-KW"/>
</dbReference>
<sequence>MAFLGEYSSQELLQGQLLLWHQSLSFFKPVALAVAKDLRIADAIHRLGGAATLPQIIAEAGINPCKLRALRRVMRVLTVSGIFTAVQQPATATAAAASGGGGTEGPVYKLTAASSLLVVGEKSSTAAAAATTKSQLPPSLSVQVQLFLDPCRGSAFSSGIRAWFRQDEHQQPAGLSPFALACDGQTIWERAERDADVFPFDDAMASDNAFLMPIVLKECGDVFRGLTSLVDVAGGLGGAASTIAAAFPDLKCTVLDLPQVIAKAPSAAGTSVQYVAGDMFQSIPPADAVFLKCFVSCFTRSTTPPSSPPIKSTPPPSPCSSTTAEQRRASISFLPSSPEPSSALRKDCVCTKWILHDWNDDDCVKILKNCKQAIPPRDVGGKVIIIDMVVGSESSDNRHVETQVLFDLLVMTIDGAERDEQEWKKIFLEAGFEDYKIIPVLGVRSIIELYP</sequence>
<dbReference type="AlphaFoldDB" id="A0A921R929"/>
<keyword evidence="3" id="KW-0949">S-adenosyl-L-methionine</keyword>
<dbReference type="InterPro" id="IPR036388">
    <property type="entry name" value="WH-like_DNA-bd_sf"/>
</dbReference>
<dbReference type="InterPro" id="IPR036390">
    <property type="entry name" value="WH_DNA-bd_sf"/>
</dbReference>
<dbReference type="SUPFAM" id="SSF53335">
    <property type="entry name" value="S-adenosyl-L-methionine-dependent methyltransferases"/>
    <property type="match status" value="2"/>
</dbReference>
<feature type="compositionally biased region" description="Pro residues" evidence="4">
    <location>
        <begin position="305"/>
        <end position="318"/>
    </location>
</feature>